<gene>
    <name evidence="1" type="ORF">SAZU_6049</name>
</gene>
<keyword evidence="1" id="KW-0418">Kinase</keyword>
<organism evidence="1 2">
    <name type="scientific">Streptomyces azureus</name>
    <dbReference type="NCBI Taxonomy" id="146537"/>
    <lineage>
        <taxon>Bacteria</taxon>
        <taxon>Bacillati</taxon>
        <taxon>Actinomycetota</taxon>
        <taxon>Actinomycetes</taxon>
        <taxon>Kitasatosporales</taxon>
        <taxon>Streptomycetaceae</taxon>
        <taxon>Streptomyces</taxon>
    </lineage>
</organism>
<dbReference type="AlphaFoldDB" id="A0A0K8PTX6"/>
<proteinExistence type="predicted"/>
<dbReference type="GO" id="GO:0016301">
    <property type="term" value="F:kinase activity"/>
    <property type="evidence" value="ECO:0007669"/>
    <property type="project" value="UniProtKB-KW"/>
</dbReference>
<name>A0A0K8PTX6_STRAJ</name>
<dbReference type="PATRIC" id="fig|146537.3.peg.6362"/>
<evidence type="ECO:0000313" key="1">
    <source>
        <dbReference type="EMBL" id="GAP51188.1"/>
    </source>
</evidence>
<dbReference type="Proteomes" id="UP000053859">
    <property type="component" value="Unassembled WGS sequence"/>
</dbReference>
<keyword evidence="1" id="KW-0808">Transferase</keyword>
<feature type="non-terminal residue" evidence="1">
    <location>
        <position position="47"/>
    </location>
</feature>
<accession>A0A0K8PTX6</accession>
<protein>
    <submittedName>
        <fullName evidence="1">Two-component system sensor kinase</fullName>
    </submittedName>
</protein>
<keyword evidence="2" id="KW-1185">Reference proteome</keyword>
<evidence type="ECO:0000313" key="2">
    <source>
        <dbReference type="Proteomes" id="UP000053859"/>
    </source>
</evidence>
<reference evidence="1" key="1">
    <citation type="journal article" date="2015" name="Genome Announc.">
        <title>Draft Genome Sequence of Thiostrepton-Producing Streptomyces azureus ATCC 14921.</title>
        <authorList>
            <person name="Sakihara K."/>
            <person name="Maeda J."/>
            <person name="Tashiro K."/>
            <person name="Fujino Y."/>
            <person name="Kuhara S."/>
            <person name="Ohshima T."/>
            <person name="Ogata S."/>
            <person name="Doi K."/>
        </authorList>
    </citation>
    <scope>NUCLEOTIDE SEQUENCE [LARGE SCALE GENOMIC DNA]</scope>
    <source>
        <strain evidence="1">ATCC14921</strain>
    </source>
</reference>
<sequence length="47" mass="5267">MVEHLLAMARLEEHAAIPATVDLGAVSSERHRTWQPLFAREDVSLVL</sequence>
<dbReference type="EMBL" id="DF968362">
    <property type="protein sequence ID" value="GAP51188.1"/>
    <property type="molecule type" value="Genomic_DNA"/>
</dbReference>